<accession>A0AAD7V961</accession>
<evidence type="ECO:0000313" key="3">
    <source>
        <dbReference type="Proteomes" id="UP001234581"/>
    </source>
</evidence>
<keyword evidence="3" id="KW-1185">Reference proteome</keyword>
<evidence type="ECO:0000256" key="1">
    <source>
        <dbReference type="SAM" id="MobiDB-lite"/>
    </source>
</evidence>
<dbReference type="PANTHER" id="PTHR33324:SF2">
    <property type="entry name" value="MYB_SANT-LIKE DNA-BINDING DOMAIN-CONTAINING PROTEIN"/>
    <property type="match status" value="1"/>
</dbReference>
<sequence>MVAPRSTASVAASPPSNSNTTRTPTSSSSARRQPKKPYKSWLKDGVNGGPSSMQIVVQWLSANYATKWRDDSDNRMPKKLLLQEILDQMQQAGIHHRLPKDVASKISTLQSNYRVAREWYDVIGSQWRKAGAQETDVKKEVLRRFPYWDELHATFQASMPDATGTITTTTTTTTTTTIGGNVTSTSTMTTTTTHDTDNAKWPMSIRSIIHSIDTEAPSIASWFSSYPEEAIEREQQEQAVATATVAAATAQATATNATATTARVISLTENSRTVIVSTATTNNDDTCLENHHPQDSVLGKRLYHEEEEDVQEDVVSYEQLLKEEREKTRRVRARADLVKRMVQMGRSKDEISAELKKACV</sequence>
<dbReference type="RefSeq" id="XP_058344789.1">
    <property type="nucleotide sequence ID" value="XM_058484528.1"/>
</dbReference>
<protein>
    <submittedName>
        <fullName evidence="2">Uncharacterized protein</fullName>
    </submittedName>
</protein>
<evidence type="ECO:0000313" key="2">
    <source>
        <dbReference type="EMBL" id="KAJ8659876.1"/>
    </source>
</evidence>
<dbReference type="PANTHER" id="PTHR33324">
    <property type="entry name" value="EXPRESSED PROTEIN"/>
    <property type="match status" value="1"/>
</dbReference>
<proteinExistence type="predicted"/>
<feature type="region of interest" description="Disordered" evidence="1">
    <location>
        <begin position="1"/>
        <end position="46"/>
    </location>
</feature>
<dbReference type="Proteomes" id="UP001234581">
    <property type="component" value="Unassembled WGS sequence"/>
</dbReference>
<name>A0AAD7V961_9FUNG</name>
<dbReference type="GeneID" id="83211882"/>
<dbReference type="AlphaFoldDB" id="A0AAD7V961"/>
<feature type="compositionally biased region" description="Low complexity" evidence="1">
    <location>
        <begin position="1"/>
        <end position="31"/>
    </location>
</feature>
<organism evidence="2 3">
    <name type="scientific">Lichtheimia ornata</name>
    <dbReference type="NCBI Taxonomy" id="688661"/>
    <lineage>
        <taxon>Eukaryota</taxon>
        <taxon>Fungi</taxon>
        <taxon>Fungi incertae sedis</taxon>
        <taxon>Mucoromycota</taxon>
        <taxon>Mucoromycotina</taxon>
        <taxon>Mucoromycetes</taxon>
        <taxon>Mucorales</taxon>
        <taxon>Lichtheimiaceae</taxon>
        <taxon>Lichtheimia</taxon>
    </lineage>
</organism>
<comment type="caution">
    <text evidence="2">The sequence shown here is derived from an EMBL/GenBank/DDBJ whole genome shotgun (WGS) entry which is preliminary data.</text>
</comment>
<reference evidence="2 3" key="1">
    <citation type="submission" date="2023-03" db="EMBL/GenBank/DDBJ databases">
        <title>Genome sequence of Lichtheimia ornata CBS 291.66.</title>
        <authorList>
            <person name="Mohabir J.T."/>
            <person name="Shea T.P."/>
            <person name="Kurbessoian T."/>
            <person name="Berby B."/>
            <person name="Fontaine J."/>
            <person name="Livny J."/>
            <person name="Gnirke A."/>
            <person name="Stajich J.E."/>
            <person name="Cuomo C.A."/>
        </authorList>
    </citation>
    <scope>NUCLEOTIDE SEQUENCE [LARGE SCALE GENOMIC DNA]</scope>
    <source>
        <strain evidence="2">CBS 291.66</strain>
    </source>
</reference>
<dbReference type="EMBL" id="JARTCD010000016">
    <property type="protein sequence ID" value="KAJ8659876.1"/>
    <property type="molecule type" value="Genomic_DNA"/>
</dbReference>
<gene>
    <name evidence="2" type="ORF">O0I10_004469</name>
</gene>